<organism evidence="2">
    <name type="scientific">Serpula lacrymans var. lacrymans (strain S7.3)</name>
    <name type="common">Dry rot fungus</name>
    <dbReference type="NCBI Taxonomy" id="936435"/>
    <lineage>
        <taxon>Eukaryota</taxon>
        <taxon>Fungi</taxon>
        <taxon>Dikarya</taxon>
        <taxon>Basidiomycota</taxon>
        <taxon>Agaricomycotina</taxon>
        <taxon>Agaricomycetes</taxon>
        <taxon>Agaricomycetidae</taxon>
        <taxon>Boletales</taxon>
        <taxon>Coniophorineae</taxon>
        <taxon>Serpulaceae</taxon>
        <taxon>Serpula</taxon>
    </lineage>
</organism>
<dbReference type="InParanoid" id="F8PXD1"/>
<dbReference type="AlphaFoldDB" id="F8PXD1"/>
<dbReference type="EMBL" id="GL945480">
    <property type="protein sequence ID" value="EGN99457.1"/>
    <property type="molecule type" value="Genomic_DNA"/>
</dbReference>
<gene>
    <name evidence="1" type="ORF">SERLA73DRAFT_153027</name>
</gene>
<reference evidence="2" key="1">
    <citation type="journal article" date="2011" name="Science">
        <title>The plant cell wall-decomposing machinery underlies the functional diversity of forest fungi.</title>
        <authorList>
            <person name="Eastwood D.C."/>
            <person name="Floudas D."/>
            <person name="Binder M."/>
            <person name="Majcherczyk A."/>
            <person name="Schneider P."/>
            <person name="Aerts A."/>
            <person name="Asiegbu F.O."/>
            <person name="Baker S.E."/>
            <person name="Barry K."/>
            <person name="Bendiksby M."/>
            <person name="Blumentritt M."/>
            <person name="Coutinho P.M."/>
            <person name="Cullen D."/>
            <person name="de Vries R.P."/>
            <person name="Gathman A."/>
            <person name="Goodell B."/>
            <person name="Henrissat B."/>
            <person name="Ihrmark K."/>
            <person name="Kauserud H."/>
            <person name="Kohler A."/>
            <person name="LaButti K."/>
            <person name="Lapidus A."/>
            <person name="Lavin J.L."/>
            <person name="Lee Y.-H."/>
            <person name="Lindquist E."/>
            <person name="Lilly W."/>
            <person name="Lucas S."/>
            <person name="Morin E."/>
            <person name="Murat C."/>
            <person name="Oguiza J.A."/>
            <person name="Park J."/>
            <person name="Pisabarro A.G."/>
            <person name="Riley R."/>
            <person name="Rosling A."/>
            <person name="Salamov A."/>
            <person name="Schmidt O."/>
            <person name="Schmutz J."/>
            <person name="Skrede I."/>
            <person name="Stenlid J."/>
            <person name="Wiebenga A."/>
            <person name="Xie X."/>
            <person name="Kuees U."/>
            <person name="Hibbett D.S."/>
            <person name="Hoffmeister D."/>
            <person name="Hoegberg N."/>
            <person name="Martin F."/>
            <person name="Grigoriev I.V."/>
            <person name="Watkinson S.C."/>
        </authorList>
    </citation>
    <scope>NUCLEOTIDE SEQUENCE [LARGE SCALE GENOMIC DNA]</scope>
    <source>
        <strain evidence="2">strain S7.3</strain>
    </source>
</reference>
<accession>F8PXD1</accession>
<dbReference type="HOGENOM" id="CLU_1378875_0_0_1"/>
<keyword evidence="2" id="KW-1185">Reference proteome</keyword>
<proteinExistence type="predicted"/>
<name>F8PXD1_SERL3</name>
<protein>
    <submittedName>
        <fullName evidence="1">Uncharacterized protein</fullName>
    </submittedName>
</protein>
<sequence>MPSLCFGCGKLFKTNKLLNLHTGQCAESQYVLGDILDHNTKRSRDEDEEREMLRKERKRLKRAEEFEGIISDSLVLNHHAVQEADQFAYQDDMLIFYHQPSLEEDKTLKPTICTPLLTHLNTKFHIPKVPNVLDLARMWMKFPQRILRQNQIHWPSSTPESGMSLDAICDAPNLKADMTEQAVLPQQRVSRLEPEALV</sequence>
<evidence type="ECO:0000313" key="2">
    <source>
        <dbReference type="Proteomes" id="UP000008063"/>
    </source>
</evidence>
<dbReference type="Proteomes" id="UP000008063">
    <property type="component" value="Unassembled WGS sequence"/>
</dbReference>
<evidence type="ECO:0000313" key="1">
    <source>
        <dbReference type="EMBL" id="EGN99457.1"/>
    </source>
</evidence>
<dbReference type="OrthoDB" id="2690029at2759"/>